<keyword evidence="1" id="KW-1133">Transmembrane helix</keyword>
<accession>A0A3N0DIL1</accession>
<evidence type="ECO:0000313" key="2">
    <source>
        <dbReference type="EMBL" id="RNL75221.1"/>
    </source>
</evidence>
<keyword evidence="3" id="KW-1185">Reference proteome</keyword>
<dbReference type="Proteomes" id="UP000267469">
    <property type="component" value="Unassembled WGS sequence"/>
</dbReference>
<comment type="caution">
    <text evidence="2">The sequence shown here is derived from an EMBL/GenBank/DDBJ whole genome shotgun (WGS) entry which is preliminary data.</text>
</comment>
<gene>
    <name evidence="2" type="ORF">ED312_21835</name>
</gene>
<name>A0A3N0DIL1_SINP1</name>
<organism evidence="2 3">
    <name type="scientific">Sinomicrobium pectinilyticum</name>
    <dbReference type="NCBI Taxonomy" id="1084421"/>
    <lineage>
        <taxon>Bacteria</taxon>
        <taxon>Pseudomonadati</taxon>
        <taxon>Bacteroidota</taxon>
        <taxon>Flavobacteriia</taxon>
        <taxon>Flavobacteriales</taxon>
        <taxon>Flavobacteriaceae</taxon>
        <taxon>Sinomicrobium</taxon>
    </lineage>
</organism>
<keyword evidence="1" id="KW-0812">Transmembrane</keyword>
<reference evidence="2 3" key="1">
    <citation type="submission" date="2018-10" db="EMBL/GenBank/DDBJ databases">
        <title>Sinomicrobium pectinilyticum sp. nov., a pectinase-producing bacterium isolated from alkaline and saline soil, and emended description of the genus Sinomicrobium.</title>
        <authorList>
            <person name="Cheng B."/>
            <person name="Li C."/>
            <person name="Lai Q."/>
            <person name="Du M."/>
            <person name="Shao Z."/>
            <person name="Xu P."/>
            <person name="Yang C."/>
        </authorList>
    </citation>
    <scope>NUCLEOTIDE SEQUENCE [LARGE SCALE GENOMIC DNA]</scope>
    <source>
        <strain evidence="2 3">5DNS001</strain>
    </source>
</reference>
<dbReference type="RefSeq" id="WP_123218143.1">
    <property type="nucleotide sequence ID" value="NZ_RJTM01000175.1"/>
</dbReference>
<proteinExistence type="predicted"/>
<sequence>MKKLKKILFIVAILFLTGIILISIPESKRTLKTKHFTFLFSSSIDTAKIIQLSNALESNYLKIGKNLNTIPAEMIETNIYAQRWRYITATKNWGGSGNIEGISKLHFVEQA</sequence>
<dbReference type="OrthoDB" id="5855557at2"/>
<protein>
    <submittedName>
        <fullName evidence="2">Uncharacterized protein</fullName>
    </submittedName>
</protein>
<feature type="transmembrane region" description="Helical" evidence="1">
    <location>
        <begin position="7"/>
        <end position="24"/>
    </location>
</feature>
<dbReference type="EMBL" id="RJTM01000175">
    <property type="protein sequence ID" value="RNL75221.1"/>
    <property type="molecule type" value="Genomic_DNA"/>
</dbReference>
<evidence type="ECO:0000256" key="1">
    <source>
        <dbReference type="SAM" id="Phobius"/>
    </source>
</evidence>
<evidence type="ECO:0000313" key="3">
    <source>
        <dbReference type="Proteomes" id="UP000267469"/>
    </source>
</evidence>
<dbReference type="AlphaFoldDB" id="A0A3N0DIL1"/>
<keyword evidence="1" id="KW-0472">Membrane</keyword>